<comment type="catalytic activity">
    <reaction evidence="5 6">
        <text>dTDP-beta-L-rhamnose + NADP(+) = dTDP-4-dehydro-beta-L-rhamnose + NADPH + H(+)</text>
        <dbReference type="Rhea" id="RHEA:21796"/>
        <dbReference type="ChEBI" id="CHEBI:15378"/>
        <dbReference type="ChEBI" id="CHEBI:57510"/>
        <dbReference type="ChEBI" id="CHEBI:57783"/>
        <dbReference type="ChEBI" id="CHEBI:58349"/>
        <dbReference type="ChEBI" id="CHEBI:62830"/>
        <dbReference type="EC" id="1.1.1.133"/>
    </reaction>
</comment>
<evidence type="ECO:0000256" key="2">
    <source>
        <dbReference type="ARBA" id="ARBA00010944"/>
    </source>
</evidence>
<evidence type="ECO:0000256" key="4">
    <source>
        <dbReference type="ARBA" id="ARBA00017099"/>
    </source>
</evidence>
<proteinExistence type="inferred from homology"/>
<name>A0A1G7TWI4_9PROT</name>
<feature type="domain" description="RmlD-like substrate binding" evidence="7">
    <location>
        <begin position="1"/>
        <end position="279"/>
    </location>
</feature>
<comment type="similarity">
    <text evidence="2 6">Belongs to the dTDP-4-dehydrorhamnose reductase family.</text>
</comment>
<dbReference type="Gene3D" id="3.90.25.10">
    <property type="entry name" value="UDP-galactose 4-epimerase, domain 1"/>
    <property type="match status" value="1"/>
</dbReference>
<evidence type="ECO:0000313" key="8">
    <source>
        <dbReference type="EMBL" id="SDG38860.1"/>
    </source>
</evidence>
<dbReference type="PANTHER" id="PTHR10491:SF4">
    <property type="entry name" value="METHIONINE ADENOSYLTRANSFERASE 2 SUBUNIT BETA"/>
    <property type="match status" value="1"/>
</dbReference>
<evidence type="ECO:0000259" key="7">
    <source>
        <dbReference type="Pfam" id="PF04321"/>
    </source>
</evidence>
<keyword evidence="6" id="KW-0560">Oxidoreductase</keyword>
<dbReference type="AlphaFoldDB" id="A0A1G7TWI4"/>
<dbReference type="STRING" id="83401.SAMN05421742_101105"/>
<dbReference type="InterPro" id="IPR036291">
    <property type="entry name" value="NAD(P)-bd_dom_sf"/>
</dbReference>
<evidence type="ECO:0000256" key="6">
    <source>
        <dbReference type="RuleBase" id="RU364082"/>
    </source>
</evidence>
<dbReference type="GO" id="GO:0008831">
    <property type="term" value="F:dTDP-4-dehydrorhamnose reductase activity"/>
    <property type="evidence" value="ECO:0007669"/>
    <property type="project" value="UniProtKB-EC"/>
</dbReference>
<dbReference type="SUPFAM" id="SSF51735">
    <property type="entry name" value="NAD(P)-binding Rossmann-fold domains"/>
    <property type="match status" value="1"/>
</dbReference>
<evidence type="ECO:0000313" key="9">
    <source>
        <dbReference type="Proteomes" id="UP000217076"/>
    </source>
</evidence>
<keyword evidence="6" id="KW-0521">NADP</keyword>
<gene>
    <name evidence="8" type="ORF">SAMN05421742_101105</name>
</gene>
<evidence type="ECO:0000256" key="5">
    <source>
        <dbReference type="ARBA" id="ARBA00048200"/>
    </source>
</evidence>
<dbReference type="UniPathway" id="UPA00124"/>
<evidence type="ECO:0000256" key="3">
    <source>
        <dbReference type="ARBA" id="ARBA00012929"/>
    </source>
</evidence>
<dbReference type="Proteomes" id="UP000217076">
    <property type="component" value="Unassembled WGS sequence"/>
</dbReference>
<accession>A0A1G7TWI4</accession>
<comment type="pathway">
    <text evidence="1 6">Carbohydrate biosynthesis; dTDP-L-rhamnose biosynthesis.</text>
</comment>
<comment type="cofactor">
    <cofactor evidence="6">
        <name>Mg(2+)</name>
        <dbReference type="ChEBI" id="CHEBI:18420"/>
    </cofactor>
    <text evidence="6">Binds 1 Mg(2+) ion per monomer.</text>
</comment>
<dbReference type="EC" id="1.1.1.133" evidence="3 6"/>
<dbReference type="GO" id="GO:0019305">
    <property type="term" value="P:dTDP-rhamnose biosynthetic process"/>
    <property type="evidence" value="ECO:0007669"/>
    <property type="project" value="UniProtKB-UniPathway"/>
</dbReference>
<dbReference type="InterPro" id="IPR029903">
    <property type="entry name" value="RmlD-like-bd"/>
</dbReference>
<protein>
    <recommendedName>
        <fullName evidence="4 6">dTDP-4-dehydrorhamnose reductase</fullName>
        <ecNumber evidence="3 6">1.1.1.133</ecNumber>
    </recommendedName>
</protein>
<evidence type="ECO:0000256" key="1">
    <source>
        <dbReference type="ARBA" id="ARBA00004781"/>
    </source>
</evidence>
<dbReference type="Pfam" id="PF04321">
    <property type="entry name" value="RmlD_sub_bind"/>
    <property type="match status" value="1"/>
</dbReference>
<sequence length="290" mass="30631">MKLLVFGGRGCLGTELAHAAAERGHHLEAPGRATVDVTDRAASAAAIRDLCPDAVINATAVVGINPCEEDPAGCLELHVSATLGLADTCRALGIPLVQTSTHAVFDGFKPTPYVESDPAGCGHVYGVSKLAGEQLALHRCPGAYVVRFPTMYGRRMNEAPGFVDKMLARLEAGQPCRVPADKLDSPTWALDAARALLDLLENREPGGIYHLANSGMTSYHAFIERLRALIGSTAPLAPAREAEFPGLAPVKPLRNALASERRPPLRSWEEALADYVATVLRPAGGSGDKG</sequence>
<organism evidence="8 9">
    <name type="scientific">Roseospirillum parvum</name>
    <dbReference type="NCBI Taxonomy" id="83401"/>
    <lineage>
        <taxon>Bacteria</taxon>
        <taxon>Pseudomonadati</taxon>
        <taxon>Pseudomonadota</taxon>
        <taxon>Alphaproteobacteria</taxon>
        <taxon>Rhodospirillales</taxon>
        <taxon>Rhodospirillaceae</taxon>
        <taxon>Roseospirillum</taxon>
    </lineage>
</organism>
<dbReference type="Gene3D" id="3.40.50.720">
    <property type="entry name" value="NAD(P)-binding Rossmann-like Domain"/>
    <property type="match status" value="1"/>
</dbReference>
<dbReference type="InterPro" id="IPR005913">
    <property type="entry name" value="dTDP_dehydrorham_reduct"/>
</dbReference>
<keyword evidence="9" id="KW-1185">Reference proteome</keyword>
<dbReference type="RefSeq" id="WP_092613981.1">
    <property type="nucleotide sequence ID" value="NZ_FNCV01000001.1"/>
</dbReference>
<dbReference type="PANTHER" id="PTHR10491">
    <property type="entry name" value="DTDP-4-DEHYDRORHAMNOSE REDUCTASE"/>
    <property type="match status" value="1"/>
</dbReference>
<reference evidence="9" key="1">
    <citation type="submission" date="2016-10" db="EMBL/GenBank/DDBJ databases">
        <authorList>
            <person name="Varghese N."/>
            <person name="Submissions S."/>
        </authorList>
    </citation>
    <scope>NUCLEOTIDE SEQUENCE [LARGE SCALE GENOMIC DNA]</scope>
    <source>
        <strain evidence="9">930I</strain>
    </source>
</reference>
<dbReference type="EMBL" id="FNCV01000001">
    <property type="protein sequence ID" value="SDG38860.1"/>
    <property type="molecule type" value="Genomic_DNA"/>
</dbReference>
<comment type="function">
    <text evidence="6">Catalyzes the reduction of dTDP-6-deoxy-L-lyxo-4-hexulose to yield dTDP-L-rhamnose.</text>
</comment>
<dbReference type="OrthoDB" id="9803892at2"/>
<dbReference type="CDD" id="cd05254">
    <property type="entry name" value="dTDP_HR_like_SDR_e"/>
    <property type="match status" value="1"/>
</dbReference>